<name>A0A7S1HRC1_9EUKA</name>
<dbReference type="PROSITE" id="PS51886">
    <property type="entry name" value="TLDC"/>
    <property type="match status" value="1"/>
</dbReference>
<evidence type="ECO:0000256" key="5">
    <source>
        <dbReference type="SAM" id="MobiDB-lite"/>
    </source>
</evidence>
<comment type="similarity">
    <text evidence="2">Belongs to the OXR1 family.</text>
</comment>
<organism evidence="7">
    <name type="scientific">Phaeocystis cordata</name>
    <dbReference type="NCBI Taxonomy" id="118079"/>
    <lineage>
        <taxon>Eukaryota</taxon>
        <taxon>Haptista</taxon>
        <taxon>Haptophyta</taxon>
        <taxon>Prymnesiophyceae</taxon>
        <taxon>Phaeocystales</taxon>
        <taxon>Phaeocystaceae</taxon>
        <taxon>Phaeocystis</taxon>
    </lineage>
</organism>
<feature type="region of interest" description="Disordered" evidence="5">
    <location>
        <begin position="1"/>
        <end position="59"/>
    </location>
</feature>
<evidence type="ECO:0000256" key="2">
    <source>
        <dbReference type="ARBA" id="ARBA00009540"/>
    </source>
</evidence>
<evidence type="ECO:0000256" key="3">
    <source>
        <dbReference type="ARBA" id="ARBA00023128"/>
    </source>
</evidence>
<reference evidence="7" key="1">
    <citation type="submission" date="2021-01" db="EMBL/GenBank/DDBJ databases">
        <authorList>
            <person name="Corre E."/>
            <person name="Pelletier E."/>
            <person name="Niang G."/>
            <person name="Scheremetjew M."/>
            <person name="Finn R."/>
            <person name="Kale V."/>
            <person name="Holt S."/>
            <person name="Cochrane G."/>
            <person name="Meng A."/>
            <person name="Brown T."/>
            <person name="Cohen L."/>
        </authorList>
    </citation>
    <scope>NUCLEOTIDE SEQUENCE</scope>
    <source>
        <strain evidence="7">RCC1383</strain>
    </source>
</reference>
<dbReference type="GO" id="GO:0005739">
    <property type="term" value="C:mitochondrion"/>
    <property type="evidence" value="ECO:0007669"/>
    <property type="project" value="UniProtKB-SubCell"/>
</dbReference>
<dbReference type="InterPro" id="IPR006571">
    <property type="entry name" value="TLDc_dom"/>
</dbReference>
<dbReference type="EMBL" id="HBFZ01002443">
    <property type="protein sequence ID" value="CAD8988757.1"/>
    <property type="molecule type" value="Transcribed_RNA"/>
</dbReference>
<evidence type="ECO:0000259" key="6">
    <source>
        <dbReference type="PROSITE" id="PS51886"/>
    </source>
</evidence>
<dbReference type="SMART" id="SM00584">
    <property type="entry name" value="TLDc"/>
    <property type="match status" value="1"/>
</dbReference>
<sequence length="238" mass="26175">MISRGPPCRAGGAAGSRHSPEPCGRTCAATLSLSSSSSSSGGGGGGVSRRQSRARQSFQRVMSTKVVSESVLLSEEHIDALIDAMPDRFRQHKWDLLYSTDRDGISLHTLYRHAGKTAPTLLVVKDMRGGIFGVFATDPWEARDKFYGTGETFVFQLEPQINIYHWNQKGNTNAKRNDYFMYSTEECIAVGGGGHFALWLDEDLLYGNSAASETFDNECLSPSKVFQILSIEVWGLHD</sequence>
<evidence type="ECO:0000313" key="7">
    <source>
        <dbReference type="EMBL" id="CAD8988757.1"/>
    </source>
</evidence>
<proteinExistence type="inferred from homology"/>
<dbReference type="AlphaFoldDB" id="A0A7S1HRC1"/>
<dbReference type="PANTHER" id="PTHR23354:SF62">
    <property type="entry name" value="MUSTARD, ISOFORM V"/>
    <property type="match status" value="1"/>
</dbReference>
<evidence type="ECO:0000256" key="4">
    <source>
        <dbReference type="ARBA" id="ARBA00040604"/>
    </source>
</evidence>
<evidence type="ECO:0000256" key="1">
    <source>
        <dbReference type="ARBA" id="ARBA00004173"/>
    </source>
</evidence>
<protein>
    <recommendedName>
        <fullName evidence="4">Oxidation resistance protein 1</fullName>
    </recommendedName>
</protein>
<comment type="subcellular location">
    <subcellularLocation>
        <location evidence="1">Mitochondrion</location>
    </subcellularLocation>
</comment>
<accession>A0A7S1HRC1</accession>
<feature type="domain" description="TLDc" evidence="6">
    <location>
        <begin position="71"/>
        <end position="237"/>
    </location>
</feature>
<gene>
    <name evidence="7" type="ORF">PCOR1465_LOCUS1546</name>
</gene>
<dbReference type="PANTHER" id="PTHR23354">
    <property type="entry name" value="NUCLEOLAR PROTEIN 7/ESTROGEN RECEPTOR COACTIVATOR-RELATED"/>
    <property type="match status" value="1"/>
</dbReference>
<keyword evidence="3" id="KW-0496">Mitochondrion</keyword>
<dbReference type="Pfam" id="PF07534">
    <property type="entry name" value="TLD"/>
    <property type="match status" value="1"/>
</dbReference>